<dbReference type="Gene3D" id="3.10.620.30">
    <property type="match status" value="1"/>
</dbReference>
<keyword evidence="1" id="KW-0732">Signal</keyword>
<dbReference type="AlphaFoldDB" id="A0A1Q9AJI9"/>
<dbReference type="Proteomes" id="UP000192652">
    <property type="component" value="Unassembled WGS sequence"/>
</dbReference>
<dbReference type="RefSeq" id="WP_075634902.1">
    <property type="nucleotide sequence ID" value="NZ_MKIO01000029.1"/>
</dbReference>
<dbReference type="PANTHER" id="PTHR39327">
    <property type="match status" value="1"/>
</dbReference>
<feature type="chain" id="PRO_5012277107" evidence="1">
    <location>
        <begin position="27"/>
        <end position="203"/>
    </location>
</feature>
<dbReference type="OrthoDB" id="7206808at2"/>
<evidence type="ECO:0000313" key="5">
    <source>
        <dbReference type="Proteomes" id="UP000192652"/>
    </source>
</evidence>
<dbReference type="InterPro" id="IPR010319">
    <property type="entry name" value="Transglutaminase-like_Cys_pept"/>
</dbReference>
<dbReference type="Proteomes" id="UP000186143">
    <property type="component" value="Unassembled WGS sequence"/>
</dbReference>
<organism evidence="2 4">
    <name type="scientific">Xaviernesmea rhizosphaerae</name>
    <dbReference type="NCBI Taxonomy" id="1672749"/>
    <lineage>
        <taxon>Bacteria</taxon>
        <taxon>Pseudomonadati</taxon>
        <taxon>Pseudomonadota</taxon>
        <taxon>Alphaproteobacteria</taxon>
        <taxon>Hyphomicrobiales</taxon>
        <taxon>Rhizobiaceae</taxon>
        <taxon>Rhizobium/Agrobacterium group</taxon>
        <taxon>Xaviernesmea</taxon>
    </lineage>
</organism>
<dbReference type="EMBL" id="MKIO01000029">
    <property type="protein sequence ID" value="OLP55354.1"/>
    <property type="molecule type" value="Genomic_DNA"/>
</dbReference>
<evidence type="ECO:0000313" key="3">
    <source>
        <dbReference type="EMBL" id="OQP87947.1"/>
    </source>
</evidence>
<proteinExistence type="predicted"/>
<sequence length="203" mass="22526">MKTIAMLKVGVFGSLLAGLSTTATLAFPPNMVTLGATSPPIGHYEFCKRLPAECRPNAGDLTPVALTPEKWKQILTINYDVNTRIQPVTDMELYGVEEYWAYPDKAGDCEDYVLLKRRELMAKGFPASDLLITVVLQPNGEGHAVLTVRTDRGDFVLDNMRNKVLLWSDTEYTYLKRQATEDSGRWVKLQDGRAVAVGSVASR</sequence>
<comment type="caution">
    <text evidence="2">The sequence shown here is derived from an EMBL/GenBank/DDBJ whole genome shotgun (WGS) entry which is preliminary data.</text>
</comment>
<accession>A0A1Q9AJI9</accession>
<dbReference type="Pfam" id="PF06035">
    <property type="entry name" value="Peptidase_C93"/>
    <property type="match status" value="1"/>
</dbReference>
<evidence type="ECO:0000313" key="4">
    <source>
        <dbReference type="Proteomes" id="UP000186143"/>
    </source>
</evidence>
<feature type="signal peptide" evidence="1">
    <location>
        <begin position="1"/>
        <end position="26"/>
    </location>
</feature>
<dbReference type="PANTHER" id="PTHR39327:SF1">
    <property type="entry name" value="BLR5470 PROTEIN"/>
    <property type="match status" value="1"/>
</dbReference>
<keyword evidence="5" id="KW-1185">Reference proteome</keyword>
<evidence type="ECO:0000313" key="2">
    <source>
        <dbReference type="EMBL" id="OLP55354.1"/>
    </source>
</evidence>
<dbReference type="STRING" id="1672749.BJF92_22620"/>
<reference evidence="3" key="2">
    <citation type="submission" date="2016-12" db="EMBL/GenBank/DDBJ databases">
        <authorList>
            <person name="Zhang X."/>
            <person name="Zhao J."/>
        </authorList>
    </citation>
    <scope>NUCLEOTIDE SEQUENCE</scope>
    <source>
        <strain evidence="3">RD15</strain>
    </source>
</reference>
<evidence type="ECO:0000256" key="1">
    <source>
        <dbReference type="SAM" id="SignalP"/>
    </source>
</evidence>
<reference evidence="2 4" key="1">
    <citation type="submission" date="2016-09" db="EMBL/GenBank/DDBJ databases">
        <title>Rhizobium sp. nov., a novel species isolated from the rice rhizosphere.</title>
        <authorList>
            <person name="Zhao J."/>
            <person name="Zhang X."/>
        </authorList>
    </citation>
    <scope>NUCLEOTIDE SEQUENCE [LARGE SCALE GENOMIC DNA]</scope>
    <source>
        <strain evidence="2 4">MH17</strain>
    </source>
</reference>
<dbReference type="EMBL" id="MSPX01000001">
    <property type="protein sequence ID" value="OQP87947.1"/>
    <property type="molecule type" value="Genomic_DNA"/>
</dbReference>
<reference evidence="3 5" key="3">
    <citation type="journal article" date="2017" name="Antonie Van Leeuwenhoek">
        <title>Rhizobium rhizosphaerae sp. nov., a novel species isolated from rice rhizosphere.</title>
        <authorList>
            <person name="Zhao J.J."/>
            <person name="Zhang J."/>
            <person name="Zhang R.J."/>
            <person name="Zhang C.W."/>
            <person name="Yin H.Q."/>
            <person name="Zhang X.X."/>
        </authorList>
    </citation>
    <scope>NUCLEOTIDE SEQUENCE [LARGE SCALE GENOMIC DNA]</scope>
    <source>
        <strain evidence="3 5">RD15</strain>
    </source>
</reference>
<name>A0A1Q9AJI9_9HYPH</name>
<gene>
    <name evidence="2" type="ORF">BJF92_22620</name>
    <name evidence="3" type="ORF">BTR14_00165</name>
</gene>
<protein>
    <submittedName>
        <fullName evidence="2">Transglutaminase</fullName>
    </submittedName>
</protein>